<keyword evidence="2" id="KW-0378">Hydrolase</keyword>
<dbReference type="InterPro" id="IPR023198">
    <property type="entry name" value="PGP-like_dom2"/>
</dbReference>
<dbReference type="InterPro" id="IPR006439">
    <property type="entry name" value="HAD-SF_hydro_IA"/>
</dbReference>
<dbReference type="SUPFAM" id="SSF56784">
    <property type="entry name" value="HAD-like"/>
    <property type="match status" value="1"/>
</dbReference>
<dbReference type="SFLD" id="SFLDG01129">
    <property type="entry name" value="C1.5:_HAD__Beta-PGM__Phosphata"/>
    <property type="match status" value="1"/>
</dbReference>
<dbReference type="SFLD" id="SFLDG01135">
    <property type="entry name" value="C1.5.6:_HAD__Beta-PGM__Phospha"/>
    <property type="match status" value="1"/>
</dbReference>
<dbReference type="PANTHER" id="PTHR43481:SF4">
    <property type="entry name" value="GLYCEROL-1-PHOSPHATE PHOSPHOHYDROLASE 1-RELATED"/>
    <property type="match status" value="1"/>
</dbReference>
<dbReference type="RefSeq" id="WP_013898417.1">
    <property type="nucleotide sequence ID" value="NC_015676.1"/>
</dbReference>
<dbReference type="InterPro" id="IPR041492">
    <property type="entry name" value="HAD_2"/>
</dbReference>
<evidence type="ECO:0000313" key="3">
    <source>
        <dbReference type="Proteomes" id="UP000006622"/>
    </source>
</evidence>
<dbReference type="HOGENOM" id="CLU_045011_13_3_2"/>
<dbReference type="STRING" id="679901.Mzhil_1124"/>
<evidence type="ECO:0000313" key="2">
    <source>
        <dbReference type="EMBL" id="AEH60980.1"/>
    </source>
</evidence>
<dbReference type="InterPro" id="IPR051806">
    <property type="entry name" value="HAD-like_SPP"/>
</dbReference>
<dbReference type="GO" id="GO:0050308">
    <property type="term" value="F:sugar-phosphatase activity"/>
    <property type="evidence" value="ECO:0007669"/>
    <property type="project" value="TreeGrafter"/>
</dbReference>
<dbReference type="Pfam" id="PF13419">
    <property type="entry name" value="HAD_2"/>
    <property type="match status" value="1"/>
</dbReference>
<dbReference type="Gene3D" id="3.40.50.1000">
    <property type="entry name" value="HAD superfamily/HAD-like"/>
    <property type="match status" value="1"/>
</dbReference>
<evidence type="ECO:0000256" key="1">
    <source>
        <dbReference type="ARBA" id="ARBA00007958"/>
    </source>
</evidence>
<organism evidence="2 3">
    <name type="scientific">Methanosalsum zhilinae (strain DSM 4017 / NBRC 107636 / OCM 62 / WeN5)</name>
    <name type="common">Methanohalophilus zhilinae</name>
    <dbReference type="NCBI Taxonomy" id="679901"/>
    <lineage>
        <taxon>Archaea</taxon>
        <taxon>Methanobacteriati</taxon>
        <taxon>Methanobacteriota</taxon>
        <taxon>Stenosarchaea group</taxon>
        <taxon>Methanomicrobia</taxon>
        <taxon>Methanosarcinales</taxon>
        <taxon>Methanosarcinaceae</taxon>
        <taxon>Methanosalsum</taxon>
    </lineage>
</organism>
<dbReference type="Gene3D" id="1.10.150.240">
    <property type="entry name" value="Putative phosphatase, domain 2"/>
    <property type="match status" value="1"/>
</dbReference>
<dbReference type="Proteomes" id="UP000006622">
    <property type="component" value="Chromosome"/>
</dbReference>
<dbReference type="PANTHER" id="PTHR43481">
    <property type="entry name" value="FRUCTOSE-1-PHOSPHATE PHOSPHATASE"/>
    <property type="match status" value="1"/>
</dbReference>
<protein>
    <submittedName>
        <fullName evidence="2">HAD-superfamily hydrolase, subfamily IA, variant 3</fullName>
    </submittedName>
</protein>
<dbReference type="GeneID" id="10822752"/>
<dbReference type="EMBL" id="CP002101">
    <property type="protein sequence ID" value="AEH60980.1"/>
    <property type="molecule type" value="Genomic_DNA"/>
</dbReference>
<dbReference type="InterPro" id="IPR023214">
    <property type="entry name" value="HAD_sf"/>
</dbReference>
<dbReference type="AlphaFoldDB" id="F7XM91"/>
<keyword evidence="3" id="KW-1185">Reference proteome</keyword>
<sequence length="213" mass="24129">MLKAIIFDMDGVLIDSMPYHADSWISAFNKVGISATREDIYSMEGSNSKGMVKKIFSKNKRIPEENHYRELPVIKREIFFKIKEIKTFDEIYPCLNLLKNKYKLAVVSGSDQKTVTSIIDRIFPEIFEVVITGSDVNEGKPSAEPYLNAIRKLNVKADESIVIENAPFGVEAAKNAGIYCIAIPTYIDSNQLKKADLILENHSALKEYFKKLI</sequence>
<proteinExistence type="inferred from homology"/>
<dbReference type="SFLD" id="SFLDS00003">
    <property type="entry name" value="Haloacid_Dehalogenase"/>
    <property type="match status" value="1"/>
</dbReference>
<accession>F7XM91</accession>
<reference evidence="2" key="1">
    <citation type="submission" date="2010-07" db="EMBL/GenBank/DDBJ databases">
        <title>The complete genome of Methanosalsum zhilinae DSM 4017.</title>
        <authorList>
            <consortium name="US DOE Joint Genome Institute (JGI-PGF)"/>
            <person name="Lucas S."/>
            <person name="Copeland A."/>
            <person name="Lapidus A."/>
            <person name="Glavina del Rio T."/>
            <person name="Dalin E."/>
            <person name="Tice H."/>
            <person name="Bruce D."/>
            <person name="Goodwin L."/>
            <person name="Pitluck S."/>
            <person name="Kyrpides N."/>
            <person name="Mavromatis K."/>
            <person name="Ovchinnikova G."/>
            <person name="Daligault H."/>
            <person name="Detter J.C."/>
            <person name="Han C."/>
            <person name="Tapia R."/>
            <person name="Larimer F."/>
            <person name="Land M."/>
            <person name="Hauser L."/>
            <person name="Markowitz V."/>
            <person name="Cheng J.-F."/>
            <person name="Hugenholtz P."/>
            <person name="Woyke T."/>
            <person name="Wu D."/>
            <person name="Spring S."/>
            <person name="Schueler E."/>
            <person name="Brambilla E."/>
            <person name="Klenk H.-P."/>
            <person name="Eisen J.A."/>
        </authorList>
    </citation>
    <scope>NUCLEOTIDE SEQUENCE</scope>
    <source>
        <strain evidence="2">DSM 4017</strain>
    </source>
</reference>
<dbReference type="NCBIfam" id="TIGR01509">
    <property type="entry name" value="HAD-SF-IA-v3"/>
    <property type="match status" value="1"/>
</dbReference>
<dbReference type="KEGG" id="mzh:Mzhil_1124"/>
<name>F7XM91_METZD</name>
<comment type="similarity">
    <text evidence="1">Belongs to the HAD-like hydrolase superfamily.</text>
</comment>
<dbReference type="OrthoDB" id="31229at2157"/>
<dbReference type="InterPro" id="IPR036412">
    <property type="entry name" value="HAD-like_sf"/>
</dbReference>
<gene>
    <name evidence="2" type="ordered locus">Mzhil_1124</name>
</gene>
<dbReference type="CDD" id="cd07505">
    <property type="entry name" value="HAD_BPGM-like"/>
    <property type="match status" value="1"/>
</dbReference>